<keyword evidence="2" id="KW-1185">Reference proteome</keyword>
<evidence type="ECO:0000313" key="2">
    <source>
        <dbReference type="Proteomes" id="UP000729402"/>
    </source>
</evidence>
<accession>A0A8J5V4X9</accession>
<sequence>MRSIPSQPAIRSLCIHEPKAPSANHWRQKRPLPSSLLAFLAVAPPPSCCCGCLSSLPQLPAQGKLTQYAREVASCPALFPDSAGQPGQSINPSPREHEDELLLLQRLVF</sequence>
<dbReference type="AlphaFoldDB" id="A0A8J5V4X9"/>
<protein>
    <submittedName>
        <fullName evidence="1">Uncharacterized protein</fullName>
    </submittedName>
</protein>
<dbReference type="EMBL" id="JAAALK010000287">
    <property type="protein sequence ID" value="KAG8059792.1"/>
    <property type="molecule type" value="Genomic_DNA"/>
</dbReference>
<reference evidence="1" key="2">
    <citation type="submission" date="2021-02" db="EMBL/GenBank/DDBJ databases">
        <authorList>
            <person name="Kimball J.A."/>
            <person name="Haas M.W."/>
            <person name="Macchietto M."/>
            <person name="Kono T."/>
            <person name="Duquette J."/>
            <person name="Shao M."/>
        </authorList>
    </citation>
    <scope>NUCLEOTIDE SEQUENCE</scope>
    <source>
        <tissue evidence="1">Fresh leaf tissue</tissue>
    </source>
</reference>
<proteinExistence type="predicted"/>
<evidence type="ECO:0000313" key="1">
    <source>
        <dbReference type="EMBL" id="KAG8059792.1"/>
    </source>
</evidence>
<comment type="caution">
    <text evidence="1">The sequence shown here is derived from an EMBL/GenBank/DDBJ whole genome shotgun (WGS) entry which is preliminary data.</text>
</comment>
<name>A0A8J5V4X9_ZIZPA</name>
<organism evidence="1 2">
    <name type="scientific">Zizania palustris</name>
    <name type="common">Northern wild rice</name>
    <dbReference type="NCBI Taxonomy" id="103762"/>
    <lineage>
        <taxon>Eukaryota</taxon>
        <taxon>Viridiplantae</taxon>
        <taxon>Streptophyta</taxon>
        <taxon>Embryophyta</taxon>
        <taxon>Tracheophyta</taxon>
        <taxon>Spermatophyta</taxon>
        <taxon>Magnoliopsida</taxon>
        <taxon>Liliopsida</taxon>
        <taxon>Poales</taxon>
        <taxon>Poaceae</taxon>
        <taxon>BOP clade</taxon>
        <taxon>Oryzoideae</taxon>
        <taxon>Oryzeae</taxon>
        <taxon>Zizaniinae</taxon>
        <taxon>Zizania</taxon>
    </lineage>
</organism>
<gene>
    <name evidence="1" type="ORF">GUJ93_ZPchr0002g25455</name>
</gene>
<reference evidence="1" key="1">
    <citation type="journal article" date="2021" name="bioRxiv">
        <title>Whole Genome Assembly and Annotation of Northern Wild Rice, Zizania palustris L., Supports a Whole Genome Duplication in the Zizania Genus.</title>
        <authorList>
            <person name="Haas M."/>
            <person name="Kono T."/>
            <person name="Macchietto M."/>
            <person name="Millas R."/>
            <person name="McGilp L."/>
            <person name="Shao M."/>
            <person name="Duquette J."/>
            <person name="Hirsch C.N."/>
            <person name="Kimball J."/>
        </authorList>
    </citation>
    <scope>NUCLEOTIDE SEQUENCE</scope>
    <source>
        <tissue evidence="1">Fresh leaf tissue</tissue>
    </source>
</reference>
<dbReference type="Proteomes" id="UP000729402">
    <property type="component" value="Unassembled WGS sequence"/>
</dbReference>